<dbReference type="KEGG" id="cwo:Cwoe_1391"/>
<protein>
    <submittedName>
        <fullName evidence="1">Uncharacterized protein</fullName>
    </submittedName>
</protein>
<keyword evidence="2" id="KW-1185">Reference proteome</keyword>
<name>D3EYU6_CONWI</name>
<dbReference type="Proteomes" id="UP000008229">
    <property type="component" value="Chromosome"/>
</dbReference>
<dbReference type="STRING" id="469383.Cwoe_1391"/>
<evidence type="ECO:0000313" key="1">
    <source>
        <dbReference type="EMBL" id="ADB49820.1"/>
    </source>
</evidence>
<gene>
    <name evidence="1" type="ordered locus">Cwoe_1391</name>
</gene>
<organism evidence="1 2">
    <name type="scientific">Conexibacter woesei (strain DSM 14684 / CCUG 47730 / CIP 108061 / JCM 11494 / NBRC 100937 / ID131577)</name>
    <dbReference type="NCBI Taxonomy" id="469383"/>
    <lineage>
        <taxon>Bacteria</taxon>
        <taxon>Bacillati</taxon>
        <taxon>Actinomycetota</taxon>
        <taxon>Thermoleophilia</taxon>
        <taxon>Solirubrobacterales</taxon>
        <taxon>Conexibacteraceae</taxon>
        <taxon>Conexibacter</taxon>
    </lineage>
</organism>
<dbReference type="EMBL" id="CP001854">
    <property type="protein sequence ID" value="ADB49820.1"/>
    <property type="molecule type" value="Genomic_DNA"/>
</dbReference>
<dbReference type="HOGENOM" id="CLU_3232244_0_0_11"/>
<evidence type="ECO:0000313" key="2">
    <source>
        <dbReference type="Proteomes" id="UP000008229"/>
    </source>
</evidence>
<reference evidence="1 2" key="1">
    <citation type="journal article" date="2010" name="Stand. Genomic Sci.">
        <title>Complete genome sequence of Conexibacter woesei type strain (ID131577).</title>
        <authorList>
            <person name="Pukall R."/>
            <person name="Lapidus A."/>
            <person name="Glavina Del Rio T."/>
            <person name="Copeland A."/>
            <person name="Tice H."/>
            <person name="Cheng J.-F."/>
            <person name="Lucas S."/>
            <person name="Chen F."/>
            <person name="Nolan M."/>
            <person name="Bruce D."/>
            <person name="Goodwin L."/>
            <person name="Pitluck S."/>
            <person name="Mavromatis K."/>
            <person name="Ivanova N."/>
            <person name="Ovchinnikova G."/>
            <person name="Pati A."/>
            <person name="Chen A."/>
            <person name="Palaniappan K."/>
            <person name="Land M."/>
            <person name="Hauser L."/>
            <person name="Chang Y.-J."/>
            <person name="Jeffries C.D."/>
            <person name="Chain P."/>
            <person name="Meincke L."/>
            <person name="Sims D."/>
            <person name="Brettin T."/>
            <person name="Detter J.C."/>
            <person name="Rohde M."/>
            <person name="Goeker M."/>
            <person name="Bristow J."/>
            <person name="Eisen J.A."/>
            <person name="Markowitz V."/>
            <person name="Kyrpides N.C."/>
            <person name="Klenk H.-P."/>
            <person name="Hugenholtz P."/>
        </authorList>
    </citation>
    <scope>NUCLEOTIDE SEQUENCE [LARGE SCALE GENOMIC DNA]</scope>
    <source>
        <strain evidence="2">DSM 14684 / CIP 108061 / JCM 11494 / NBRC 100937 / ID131577</strain>
    </source>
</reference>
<dbReference type="AlphaFoldDB" id="D3EYU6"/>
<proteinExistence type="predicted"/>
<accession>D3EYU6</accession>
<reference evidence="2" key="2">
    <citation type="submission" date="2010-01" db="EMBL/GenBank/DDBJ databases">
        <title>The complete genome of Conexibacter woesei DSM 14684.</title>
        <authorList>
            <consortium name="US DOE Joint Genome Institute (JGI-PGF)"/>
            <person name="Lucas S."/>
            <person name="Copeland A."/>
            <person name="Lapidus A."/>
            <person name="Glavina del Rio T."/>
            <person name="Dalin E."/>
            <person name="Tice H."/>
            <person name="Bruce D."/>
            <person name="Goodwin L."/>
            <person name="Pitluck S."/>
            <person name="Kyrpides N."/>
            <person name="Mavromatis K."/>
            <person name="Ivanova N."/>
            <person name="Mikhailova N."/>
            <person name="Chertkov O."/>
            <person name="Brettin T."/>
            <person name="Detter J.C."/>
            <person name="Han C."/>
            <person name="Larimer F."/>
            <person name="Land M."/>
            <person name="Hauser L."/>
            <person name="Markowitz V."/>
            <person name="Cheng J.-F."/>
            <person name="Hugenholtz P."/>
            <person name="Woyke T."/>
            <person name="Wu D."/>
            <person name="Pukall R."/>
            <person name="Steenblock K."/>
            <person name="Schneider S."/>
            <person name="Klenk H.-P."/>
            <person name="Eisen J.A."/>
        </authorList>
    </citation>
    <scope>NUCLEOTIDE SEQUENCE [LARGE SCALE GENOMIC DNA]</scope>
    <source>
        <strain evidence="2">DSM 14684 / CIP 108061 / JCM 11494 / NBRC 100937 / ID131577</strain>
    </source>
</reference>
<sequence length="43" mass="5061">MLTLGLAGHWLYAFRHHVYAGPLVERVFLQLLPARLDPTRNWM</sequence>